<dbReference type="PANTHER" id="PTHR12121">
    <property type="entry name" value="CARBON CATABOLITE REPRESSOR PROTEIN 4"/>
    <property type="match status" value="1"/>
</dbReference>
<dbReference type="PANTHER" id="PTHR12121:SF36">
    <property type="entry name" value="ENDONUCLEASE_EXONUCLEASE_PHOSPHATASE DOMAIN-CONTAINING PROTEIN"/>
    <property type="match status" value="1"/>
</dbReference>
<keyword evidence="1" id="KW-0812">Transmembrane</keyword>
<dbReference type="InterPro" id="IPR036691">
    <property type="entry name" value="Endo/exonu/phosph_ase_sf"/>
</dbReference>
<keyword evidence="3" id="KW-0540">Nuclease</keyword>
<dbReference type="AlphaFoldDB" id="A0AAE3TDP9"/>
<dbReference type="CDD" id="cd09083">
    <property type="entry name" value="EEP-1"/>
    <property type="match status" value="1"/>
</dbReference>
<dbReference type="SUPFAM" id="SSF56219">
    <property type="entry name" value="DNase I-like"/>
    <property type="match status" value="1"/>
</dbReference>
<keyword evidence="1" id="KW-1133">Transmembrane helix</keyword>
<organism evidence="3 4">
    <name type="scientific">Stygiobacter electus</name>
    <dbReference type="NCBI Taxonomy" id="3032292"/>
    <lineage>
        <taxon>Bacteria</taxon>
        <taxon>Pseudomonadati</taxon>
        <taxon>Ignavibacteriota</taxon>
        <taxon>Ignavibacteria</taxon>
        <taxon>Ignavibacteriales</taxon>
        <taxon>Melioribacteraceae</taxon>
        <taxon>Stygiobacter</taxon>
    </lineage>
</organism>
<comment type="caution">
    <text evidence="3">The sequence shown here is derived from an EMBL/GenBank/DDBJ whole genome shotgun (WGS) entry which is preliminary data.</text>
</comment>
<evidence type="ECO:0000256" key="1">
    <source>
        <dbReference type="SAM" id="Phobius"/>
    </source>
</evidence>
<keyword evidence="1" id="KW-0472">Membrane</keyword>
<dbReference type="RefSeq" id="WP_321536537.1">
    <property type="nucleotide sequence ID" value="NZ_JARGDL010000018.1"/>
</dbReference>
<reference evidence="3" key="1">
    <citation type="submission" date="2023-03" db="EMBL/GenBank/DDBJ databases">
        <title>Stygiobacter electus gen. nov., sp. nov., facultatively anaerobic thermotolerant bacterium of the class Ignavibacteria from a well of Yessentuki mineral water deposit.</title>
        <authorList>
            <person name="Podosokorskaya O.A."/>
            <person name="Elcheninov A.G."/>
            <person name="Petrova N.F."/>
            <person name="Zavarzina D.G."/>
            <person name="Kublanov I.V."/>
            <person name="Merkel A.Y."/>
        </authorList>
    </citation>
    <scope>NUCLEOTIDE SEQUENCE</scope>
    <source>
        <strain evidence="3">09-Me</strain>
    </source>
</reference>
<keyword evidence="3" id="KW-0255">Endonuclease</keyword>
<evidence type="ECO:0000313" key="3">
    <source>
        <dbReference type="EMBL" id="MDF1612766.1"/>
    </source>
</evidence>
<dbReference type="GO" id="GO:0000175">
    <property type="term" value="F:3'-5'-RNA exonuclease activity"/>
    <property type="evidence" value="ECO:0007669"/>
    <property type="project" value="TreeGrafter"/>
</dbReference>
<dbReference type="GO" id="GO:0004519">
    <property type="term" value="F:endonuclease activity"/>
    <property type="evidence" value="ECO:0007669"/>
    <property type="project" value="UniProtKB-KW"/>
</dbReference>
<protein>
    <submittedName>
        <fullName evidence="3">Endonuclease/exonuclease/phosphatase family protein</fullName>
    </submittedName>
</protein>
<dbReference type="EMBL" id="JARGDL010000018">
    <property type="protein sequence ID" value="MDF1612766.1"/>
    <property type="molecule type" value="Genomic_DNA"/>
</dbReference>
<dbReference type="InterPro" id="IPR050410">
    <property type="entry name" value="CCR4/nocturin_mRNA_transcr"/>
</dbReference>
<dbReference type="Pfam" id="PF03372">
    <property type="entry name" value="Exo_endo_phos"/>
    <property type="match status" value="1"/>
</dbReference>
<dbReference type="Gene3D" id="3.60.10.10">
    <property type="entry name" value="Endonuclease/exonuclease/phosphatase"/>
    <property type="match status" value="1"/>
</dbReference>
<gene>
    <name evidence="3" type="ORF">P0M35_11440</name>
</gene>
<evidence type="ECO:0000313" key="4">
    <source>
        <dbReference type="Proteomes" id="UP001221302"/>
    </source>
</evidence>
<proteinExistence type="predicted"/>
<accession>A0AAE3TDP9</accession>
<evidence type="ECO:0000259" key="2">
    <source>
        <dbReference type="Pfam" id="PF03372"/>
    </source>
</evidence>
<dbReference type="Proteomes" id="UP001221302">
    <property type="component" value="Unassembled WGS sequence"/>
</dbReference>
<name>A0AAE3TDP9_9BACT</name>
<feature type="transmembrane region" description="Helical" evidence="1">
    <location>
        <begin position="12"/>
        <end position="31"/>
    </location>
</feature>
<sequence>MKNCLLKFQVHNFISKIINISLAIFLIVLLINEKNFSQNSYKKDLKIMSFNIRYGTANDGENSWQFRKENVFDIIKVNNPDLLGLQEALKFQIDEIIKALPEYKMIGVGRDDGEKSGEFSCILYKKNRFIIDTTETFWFSETPNIPGSKHWGNNYTRICTWAKFLDKTNKKYFYYYNLHLDHESQQSREKSTQLLVNKFLSQKEKLPIVLSGDFNCGETNPAIKTILNFGLKDTYRLLNQSTKDEGTFNDFKGDTNGERIDFIFISKDFRAIESKILRNDYNGKYPSDHFPVFARIRFLK</sequence>
<keyword evidence="3" id="KW-0378">Hydrolase</keyword>
<keyword evidence="4" id="KW-1185">Reference proteome</keyword>
<feature type="domain" description="Endonuclease/exonuclease/phosphatase" evidence="2">
    <location>
        <begin position="48"/>
        <end position="289"/>
    </location>
</feature>
<dbReference type="InterPro" id="IPR005135">
    <property type="entry name" value="Endo/exonuclease/phosphatase"/>
</dbReference>